<proteinExistence type="predicted"/>
<evidence type="ECO:0000313" key="1">
    <source>
        <dbReference type="EMBL" id="JAI02872.1"/>
    </source>
</evidence>
<reference evidence="1" key="1">
    <citation type="submission" date="2014-11" db="EMBL/GenBank/DDBJ databases">
        <authorList>
            <person name="Amaro Gonzalez C."/>
        </authorList>
    </citation>
    <scope>NUCLEOTIDE SEQUENCE</scope>
</reference>
<sequence length="38" mass="4578">MEVVIPVFLCCGIWNLSNENQNRVFFPFFWSCHLKKKC</sequence>
<protein>
    <submittedName>
        <fullName evidence="1">Uncharacterized protein</fullName>
    </submittedName>
</protein>
<organism evidence="1">
    <name type="scientific">Anguilla anguilla</name>
    <name type="common">European freshwater eel</name>
    <name type="synonym">Muraena anguilla</name>
    <dbReference type="NCBI Taxonomy" id="7936"/>
    <lineage>
        <taxon>Eukaryota</taxon>
        <taxon>Metazoa</taxon>
        <taxon>Chordata</taxon>
        <taxon>Craniata</taxon>
        <taxon>Vertebrata</taxon>
        <taxon>Euteleostomi</taxon>
        <taxon>Actinopterygii</taxon>
        <taxon>Neopterygii</taxon>
        <taxon>Teleostei</taxon>
        <taxon>Anguilliformes</taxon>
        <taxon>Anguillidae</taxon>
        <taxon>Anguilla</taxon>
    </lineage>
</organism>
<dbReference type="AlphaFoldDB" id="A0A0E9XKC4"/>
<name>A0A0E9XKC4_ANGAN</name>
<dbReference type="EMBL" id="GBXM01005706">
    <property type="protein sequence ID" value="JAI02872.1"/>
    <property type="molecule type" value="Transcribed_RNA"/>
</dbReference>
<reference evidence="1" key="2">
    <citation type="journal article" date="2015" name="Fish Shellfish Immunol.">
        <title>Early steps in the European eel (Anguilla anguilla)-Vibrio vulnificus interaction in the gills: Role of the RtxA13 toxin.</title>
        <authorList>
            <person name="Callol A."/>
            <person name="Pajuelo D."/>
            <person name="Ebbesson L."/>
            <person name="Teles M."/>
            <person name="MacKenzie S."/>
            <person name="Amaro C."/>
        </authorList>
    </citation>
    <scope>NUCLEOTIDE SEQUENCE</scope>
</reference>
<accession>A0A0E9XKC4</accession>